<dbReference type="SUPFAM" id="SSF51735">
    <property type="entry name" value="NAD(P)-binding Rossmann-fold domains"/>
    <property type="match status" value="1"/>
</dbReference>
<evidence type="ECO:0000256" key="2">
    <source>
        <dbReference type="ARBA" id="ARBA00023002"/>
    </source>
</evidence>
<dbReference type="AlphaFoldDB" id="A0A9N8H3W0"/>
<organism evidence="5 6">
    <name type="scientific">Seminavis robusta</name>
    <dbReference type="NCBI Taxonomy" id="568900"/>
    <lineage>
        <taxon>Eukaryota</taxon>
        <taxon>Sar</taxon>
        <taxon>Stramenopiles</taxon>
        <taxon>Ochrophyta</taxon>
        <taxon>Bacillariophyta</taxon>
        <taxon>Bacillariophyceae</taxon>
        <taxon>Bacillariophycidae</taxon>
        <taxon>Naviculales</taxon>
        <taxon>Naviculaceae</taxon>
        <taxon>Seminavis</taxon>
    </lineage>
</organism>
<dbReference type="EMBL" id="CAICTM010000097">
    <property type="protein sequence ID" value="CAB9501023.1"/>
    <property type="molecule type" value="Genomic_DNA"/>
</dbReference>
<dbReference type="InterPro" id="IPR050177">
    <property type="entry name" value="Lipid_A_modif_metabolic_enz"/>
</dbReference>
<feature type="domain" description="3-beta hydroxysteroid dehydrogenase/isomerase" evidence="4">
    <location>
        <begin position="5"/>
        <end position="268"/>
    </location>
</feature>
<dbReference type="Pfam" id="PF01073">
    <property type="entry name" value="3Beta_HSD"/>
    <property type="match status" value="1"/>
</dbReference>
<keyword evidence="2 3" id="KW-0560">Oxidoreductase</keyword>
<dbReference type="Proteomes" id="UP001153069">
    <property type="component" value="Unassembled WGS sequence"/>
</dbReference>
<dbReference type="GO" id="GO:0016616">
    <property type="term" value="F:oxidoreductase activity, acting on the CH-OH group of donors, NAD or NADP as acceptor"/>
    <property type="evidence" value="ECO:0007669"/>
    <property type="project" value="InterPro"/>
</dbReference>
<dbReference type="PANTHER" id="PTHR43245:SF51">
    <property type="entry name" value="SHORT CHAIN DEHYDROGENASE_REDUCTASE FAMILY 42E, MEMBER 2"/>
    <property type="match status" value="1"/>
</dbReference>
<evidence type="ECO:0000313" key="5">
    <source>
        <dbReference type="EMBL" id="CAB9501023.1"/>
    </source>
</evidence>
<comment type="similarity">
    <text evidence="1 3">Belongs to the 3-beta-HSD family.</text>
</comment>
<dbReference type="OrthoDB" id="260519at2759"/>
<evidence type="ECO:0000313" key="6">
    <source>
        <dbReference type="Proteomes" id="UP001153069"/>
    </source>
</evidence>
<dbReference type="InterPro" id="IPR002225">
    <property type="entry name" value="3Beta_OHSteriod_DH/Estase"/>
</dbReference>
<gene>
    <name evidence="5" type="ORF">SEMRO_98_G050320.1</name>
</gene>
<accession>A0A9N8H3W0</accession>
<protein>
    <submittedName>
        <fullName evidence="5">Short-chain dehydrogenase/reductase family 42E member 1</fullName>
    </submittedName>
</protein>
<name>A0A9N8H3W0_9STRA</name>
<evidence type="ECO:0000259" key="4">
    <source>
        <dbReference type="Pfam" id="PF01073"/>
    </source>
</evidence>
<reference evidence="5" key="1">
    <citation type="submission" date="2020-06" db="EMBL/GenBank/DDBJ databases">
        <authorList>
            <consortium name="Plant Systems Biology data submission"/>
        </authorList>
    </citation>
    <scope>NUCLEOTIDE SEQUENCE</scope>
    <source>
        <strain evidence="5">D6</strain>
    </source>
</reference>
<evidence type="ECO:0000256" key="3">
    <source>
        <dbReference type="RuleBase" id="RU004475"/>
    </source>
</evidence>
<evidence type="ECO:0000256" key="1">
    <source>
        <dbReference type="ARBA" id="ARBA00009219"/>
    </source>
</evidence>
<dbReference type="PANTHER" id="PTHR43245">
    <property type="entry name" value="BIFUNCTIONAL POLYMYXIN RESISTANCE PROTEIN ARNA"/>
    <property type="match status" value="1"/>
</dbReference>
<sequence>MTLSVVTGGTGFVGRRLVQSLVARGDKVRVLDITVPQPDDDLHGKVEFLKTDITNHEAVKKGVTGATTVFHVASVVHTKQNQQDFVFKVNLGGTQNLIQACQEDKDVKKLVYVSSGGVVYQGKDIENGDESLPYATTSRAPYVLSKIEAEKEVLAAASSEPGGLATISLRPHVIFGPGDVRFIPAVIKNAKEGKLKFQIGRGDWMSDYTYVQNLVDACLLADEKLKNTSPISGQAYFITNGEPMPFWDFVRSALKRLDLPPMSDTPLPHQPVLALAYAREWFDTYVRGGTINDEDGFTPFAIKYMCTHHYFSIDRARKDLGYEPKVSVAEGLELTCRDLEEHGAI</sequence>
<comment type="caution">
    <text evidence="5">The sequence shown here is derived from an EMBL/GenBank/DDBJ whole genome shotgun (WGS) entry which is preliminary data.</text>
</comment>
<keyword evidence="6" id="KW-1185">Reference proteome</keyword>
<proteinExistence type="inferred from homology"/>
<dbReference type="GO" id="GO:0006694">
    <property type="term" value="P:steroid biosynthetic process"/>
    <property type="evidence" value="ECO:0007669"/>
    <property type="project" value="InterPro"/>
</dbReference>
<dbReference type="Gene3D" id="3.40.50.720">
    <property type="entry name" value="NAD(P)-binding Rossmann-like Domain"/>
    <property type="match status" value="1"/>
</dbReference>
<dbReference type="InterPro" id="IPR036291">
    <property type="entry name" value="NAD(P)-bd_dom_sf"/>
</dbReference>